<gene>
    <name evidence="2" type="ordered locus">MHC_02545</name>
</gene>
<dbReference type="KEGG" id="mhe:MHC_02545"/>
<proteinExistence type="predicted"/>
<feature type="coiled-coil region" evidence="1">
    <location>
        <begin position="258"/>
        <end position="292"/>
    </location>
</feature>
<keyword evidence="3" id="KW-1185">Reference proteome</keyword>
<dbReference type="AlphaFoldDB" id="H6N6V1"/>
<protein>
    <submittedName>
        <fullName evidence="2">Uncharacterized protein</fullName>
    </submittedName>
</protein>
<evidence type="ECO:0000313" key="3">
    <source>
        <dbReference type="Proteomes" id="UP000009135"/>
    </source>
</evidence>
<name>H6N6V1_MYCHN</name>
<sequence length="300" mass="33046">MSNSPQNWLSLNLKNNLLVGISGLSIVGTGSGAFFGGASKDIGNSFSTAADPIAKPITKGYESIATKVKEFQAKGYNKGLDLKEWVDGNFKKSRIKSGWNQIKGNVESWGKQVYEIVKEIKNKAGDFIKNWDDSKQTLHVIFNALGSSASIVGSLFGTWDTSGESKLMLLWEALQKEEFSEFLTHVSTLASKNPNLLSELQSNDIPDILNAFKQEPGFVVEKIKELSQKEEKVTRDILINSLKLQSLMGKAKAIGSRVQSLISQGEKAKDEIEKVKKELQDIIKQLEAMISANSSSEQQQ</sequence>
<dbReference type="Proteomes" id="UP000009135">
    <property type="component" value="Chromosome"/>
</dbReference>
<keyword evidence="1" id="KW-0175">Coiled coil</keyword>
<organism evidence="2 3">
    <name type="scientific">Mycoplasma haemocanis (strain Illinois)</name>
    <dbReference type="NCBI Taxonomy" id="1111676"/>
    <lineage>
        <taxon>Bacteria</taxon>
        <taxon>Bacillati</taxon>
        <taxon>Mycoplasmatota</taxon>
        <taxon>Mollicutes</taxon>
        <taxon>Mycoplasmataceae</taxon>
        <taxon>Mycoplasma</taxon>
    </lineage>
</organism>
<dbReference type="HOGENOM" id="CLU_1081051_0_0_14"/>
<dbReference type="STRING" id="1111676.MHC_02545"/>
<dbReference type="EMBL" id="CP003199">
    <property type="protein sequence ID" value="AEW45373.1"/>
    <property type="molecule type" value="Genomic_DNA"/>
</dbReference>
<evidence type="ECO:0000256" key="1">
    <source>
        <dbReference type="SAM" id="Coils"/>
    </source>
</evidence>
<accession>H6N6V1</accession>
<reference evidence="2 3" key="1">
    <citation type="journal article" date="2012" name="J. Bacteriol.">
        <title>Complete genome sequence of Mycoplasma haemocanis strain Illinois.</title>
        <authorList>
            <person name="do Nascimento N.C."/>
            <person name="Guimaraes A.M."/>
            <person name="Santos A.P."/>
            <person name="Sanmiguel P.J."/>
            <person name="Messick J.B."/>
        </authorList>
    </citation>
    <scope>NUCLEOTIDE SEQUENCE [LARGE SCALE GENOMIC DNA]</scope>
    <source>
        <strain evidence="2 3">Illinois</strain>
    </source>
</reference>
<evidence type="ECO:0000313" key="2">
    <source>
        <dbReference type="EMBL" id="AEW45373.1"/>
    </source>
</evidence>